<keyword evidence="2" id="KW-0812">Transmembrane</keyword>
<comment type="caution">
    <text evidence="3">The sequence shown here is derived from an EMBL/GenBank/DDBJ whole genome shotgun (WGS) entry which is preliminary data.</text>
</comment>
<proteinExistence type="predicted"/>
<evidence type="ECO:0000256" key="1">
    <source>
        <dbReference type="SAM" id="MobiDB-lite"/>
    </source>
</evidence>
<keyword evidence="2" id="KW-1133">Transmembrane helix</keyword>
<evidence type="ECO:0000256" key="2">
    <source>
        <dbReference type="SAM" id="Phobius"/>
    </source>
</evidence>
<feature type="region of interest" description="Disordered" evidence="1">
    <location>
        <begin position="73"/>
        <end position="101"/>
    </location>
</feature>
<organism evidence="3 4">
    <name type="scientific">Popillia japonica</name>
    <name type="common">Japanese beetle</name>
    <dbReference type="NCBI Taxonomy" id="7064"/>
    <lineage>
        <taxon>Eukaryota</taxon>
        <taxon>Metazoa</taxon>
        <taxon>Ecdysozoa</taxon>
        <taxon>Arthropoda</taxon>
        <taxon>Hexapoda</taxon>
        <taxon>Insecta</taxon>
        <taxon>Pterygota</taxon>
        <taxon>Neoptera</taxon>
        <taxon>Endopterygota</taxon>
        <taxon>Coleoptera</taxon>
        <taxon>Polyphaga</taxon>
        <taxon>Scarabaeiformia</taxon>
        <taxon>Scarabaeidae</taxon>
        <taxon>Rutelinae</taxon>
        <taxon>Popillia</taxon>
    </lineage>
</organism>
<feature type="transmembrane region" description="Helical" evidence="2">
    <location>
        <begin position="368"/>
        <end position="388"/>
    </location>
</feature>
<accession>A0AAW1JG84</accession>
<feature type="compositionally biased region" description="Basic and acidic residues" evidence="1">
    <location>
        <begin position="208"/>
        <end position="217"/>
    </location>
</feature>
<feature type="region of interest" description="Disordered" evidence="1">
    <location>
        <begin position="198"/>
        <end position="217"/>
    </location>
</feature>
<sequence length="438" mass="49099">MVTDSGGCLLSSIIIFHYQDAYNLAVTQGRQGPATIPWQTPTPQSSRDGSQSSLTPKKVNISNSSLIARKYLGHSNTSTPCPTPPPPPIPPRKFWKKNTKSSSASSDLTVITSRRSSENYLREQYSPTYQKKTFWKKSESLDIVQEEFSDSLQQKVLTRDTHSYLVNKLSNLRNLNPIKSKLVDIPEIRIEPPKRVQFSEGHSSNIQELKRSSSPKDRVSQFFRKANQNQTVRASSADRGESLAAIEQRRKSSVYSTKPAHLINSPYVRSQVNKIAGQRRDSNVDKNQENETKLVTRSITDYFRDKAKEKFSPPPPDLITGGKRTLQASNSPRSSSTRSSDNMSVGRNPVVRVLSTLCGGGLKIKERMIVGFCVAVVLFTMLLVLLVIDLQMDLGMSGQKYVPSHGKVKFGRDEDGPGSAYNSFRKRFLQKTHRMEDD</sequence>
<feature type="compositionally biased region" description="Pro residues" evidence="1">
    <location>
        <begin position="81"/>
        <end position="91"/>
    </location>
</feature>
<feature type="compositionally biased region" description="Polar residues" evidence="1">
    <location>
        <begin position="37"/>
        <end position="59"/>
    </location>
</feature>
<feature type="region of interest" description="Disordered" evidence="1">
    <location>
        <begin position="33"/>
        <end position="59"/>
    </location>
</feature>
<name>A0AAW1JG84_POPJA</name>
<gene>
    <name evidence="3" type="ORF">QE152_g29796</name>
</gene>
<dbReference type="Proteomes" id="UP001458880">
    <property type="component" value="Unassembled WGS sequence"/>
</dbReference>
<keyword evidence="2" id="KW-0472">Membrane</keyword>
<reference evidence="3 4" key="1">
    <citation type="journal article" date="2024" name="BMC Genomics">
        <title>De novo assembly and annotation of Popillia japonica's genome with initial clues to its potential as an invasive pest.</title>
        <authorList>
            <person name="Cucini C."/>
            <person name="Boschi S."/>
            <person name="Funari R."/>
            <person name="Cardaioli E."/>
            <person name="Iannotti N."/>
            <person name="Marturano G."/>
            <person name="Paoli F."/>
            <person name="Bruttini M."/>
            <person name="Carapelli A."/>
            <person name="Frati F."/>
            <person name="Nardi F."/>
        </authorList>
    </citation>
    <scope>NUCLEOTIDE SEQUENCE [LARGE SCALE GENOMIC DNA]</scope>
    <source>
        <strain evidence="3">DMR45628</strain>
    </source>
</reference>
<dbReference type="EMBL" id="JASPKY010000386">
    <property type="protein sequence ID" value="KAK9702684.1"/>
    <property type="molecule type" value="Genomic_DNA"/>
</dbReference>
<evidence type="ECO:0000313" key="3">
    <source>
        <dbReference type="EMBL" id="KAK9702684.1"/>
    </source>
</evidence>
<dbReference type="AlphaFoldDB" id="A0AAW1JG84"/>
<feature type="compositionally biased region" description="Low complexity" evidence="1">
    <location>
        <begin position="329"/>
        <end position="344"/>
    </location>
</feature>
<evidence type="ECO:0000313" key="4">
    <source>
        <dbReference type="Proteomes" id="UP001458880"/>
    </source>
</evidence>
<feature type="region of interest" description="Disordered" evidence="1">
    <location>
        <begin position="305"/>
        <end position="345"/>
    </location>
</feature>
<keyword evidence="4" id="KW-1185">Reference proteome</keyword>
<protein>
    <submittedName>
        <fullName evidence="3">Uncharacterized protein</fullName>
    </submittedName>
</protein>